<evidence type="ECO:0000256" key="1">
    <source>
        <dbReference type="ARBA" id="ARBA00004141"/>
    </source>
</evidence>
<dbReference type="AlphaFoldDB" id="A0A521B215"/>
<sequence>MNHLILTVIASYLLLLFVSFIDRTFGVKAWKELLVTSFLSLIQLLLIAFVILYLVKLKLTVINFLFVLFFFFNASWISYRRLKPFPYPFWKVFPIVFFSISLSSSLVLFIFYLVGILNLNANSIIPLAGIITAAGMRSLSLAFRYYKSKLRDLEDVILGMFALGASDLTVFKFIFRELIDDITVPVRDMFRSAGIVHIPGVMVGLLLSGIFPLKAAVVQFSILSAMVFQFSVVPTVALFLLVYLFGLKIIPAR</sequence>
<evidence type="ECO:0000256" key="5">
    <source>
        <dbReference type="ARBA" id="ARBA00023136"/>
    </source>
</evidence>
<keyword evidence="4 6" id="KW-1133">Transmembrane helix</keyword>
<evidence type="ECO:0000256" key="2">
    <source>
        <dbReference type="ARBA" id="ARBA00005268"/>
    </source>
</evidence>
<evidence type="ECO:0000256" key="3">
    <source>
        <dbReference type="ARBA" id="ARBA00022692"/>
    </source>
</evidence>
<evidence type="ECO:0000313" key="7">
    <source>
        <dbReference type="EMBL" id="SMO41128.1"/>
    </source>
</evidence>
<evidence type="ECO:0000313" key="8">
    <source>
        <dbReference type="Proteomes" id="UP000317315"/>
    </source>
</evidence>
<reference evidence="7 8" key="1">
    <citation type="submission" date="2017-05" db="EMBL/GenBank/DDBJ databases">
        <authorList>
            <person name="Varghese N."/>
            <person name="Submissions S."/>
        </authorList>
    </citation>
    <scope>NUCLEOTIDE SEQUENCE [LARGE SCALE GENOMIC DNA]</scope>
    <source>
        <strain evidence="7 8">DSM 16304</strain>
    </source>
</reference>
<dbReference type="GO" id="GO:0005886">
    <property type="term" value="C:plasma membrane"/>
    <property type="evidence" value="ECO:0007669"/>
    <property type="project" value="TreeGrafter"/>
</dbReference>
<accession>A0A521B215</accession>
<organism evidence="7 8">
    <name type="scientific">Balnearium lithotrophicum</name>
    <dbReference type="NCBI Taxonomy" id="223788"/>
    <lineage>
        <taxon>Bacteria</taxon>
        <taxon>Pseudomonadati</taxon>
        <taxon>Aquificota</taxon>
        <taxon>Aquificia</taxon>
        <taxon>Desulfurobacteriales</taxon>
        <taxon>Desulfurobacteriaceae</taxon>
        <taxon>Balnearium</taxon>
    </lineage>
</organism>
<dbReference type="EMBL" id="FXTM01000003">
    <property type="protein sequence ID" value="SMO41128.1"/>
    <property type="molecule type" value="Genomic_DNA"/>
</dbReference>
<feature type="transmembrane region" description="Helical" evidence="6">
    <location>
        <begin position="220"/>
        <end position="245"/>
    </location>
</feature>
<dbReference type="PANTHER" id="PTHR30028">
    <property type="entry name" value="UPF0014 INNER MEMBRANE PROTEIN YBBM-RELATED"/>
    <property type="match status" value="1"/>
</dbReference>
<feature type="transmembrane region" description="Helical" evidence="6">
    <location>
        <begin position="195"/>
        <end position="213"/>
    </location>
</feature>
<dbReference type="PANTHER" id="PTHR30028:SF0">
    <property type="entry name" value="PROTEIN ALUMINUM SENSITIVE 3"/>
    <property type="match status" value="1"/>
</dbReference>
<keyword evidence="3 6" id="KW-0812">Transmembrane</keyword>
<evidence type="ECO:0000256" key="4">
    <source>
        <dbReference type="ARBA" id="ARBA00022989"/>
    </source>
</evidence>
<proteinExistence type="inferred from homology"/>
<protein>
    <submittedName>
        <fullName evidence="7">Putative ABC transport system permease protein</fullName>
    </submittedName>
</protein>
<feature type="transmembrane region" description="Helical" evidence="6">
    <location>
        <begin position="123"/>
        <end position="143"/>
    </location>
</feature>
<evidence type="ECO:0000256" key="6">
    <source>
        <dbReference type="SAM" id="Phobius"/>
    </source>
</evidence>
<comment type="subcellular location">
    <subcellularLocation>
        <location evidence="1">Membrane</location>
        <topology evidence="1">Multi-pass membrane protein</topology>
    </subcellularLocation>
</comment>
<feature type="transmembrane region" description="Helical" evidence="6">
    <location>
        <begin position="6"/>
        <end position="21"/>
    </location>
</feature>
<feature type="transmembrane region" description="Helical" evidence="6">
    <location>
        <begin position="61"/>
        <end position="79"/>
    </location>
</feature>
<dbReference type="InterPro" id="IPR005226">
    <property type="entry name" value="UPF0014_fam"/>
</dbReference>
<gene>
    <name evidence="7" type="ORF">SAMN06269117_10377</name>
</gene>
<feature type="transmembrane region" description="Helical" evidence="6">
    <location>
        <begin position="33"/>
        <end position="55"/>
    </location>
</feature>
<keyword evidence="5 6" id="KW-0472">Membrane</keyword>
<keyword evidence="8" id="KW-1185">Reference proteome</keyword>
<feature type="transmembrane region" description="Helical" evidence="6">
    <location>
        <begin position="91"/>
        <end position="117"/>
    </location>
</feature>
<name>A0A521B215_9BACT</name>
<dbReference type="Pfam" id="PF03649">
    <property type="entry name" value="UPF0014"/>
    <property type="match status" value="1"/>
</dbReference>
<comment type="similarity">
    <text evidence="2">Belongs to the UPF0014 family.</text>
</comment>
<dbReference type="Proteomes" id="UP000317315">
    <property type="component" value="Unassembled WGS sequence"/>
</dbReference>
<dbReference type="RefSeq" id="WP_246051281.1">
    <property type="nucleotide sequence ID" value="NZ_FXTM01000003.1"/>
</dbReference>